<accession>A0A151NZ31</accession>
<reference evidence="1 2" key="1">
    <citation type="journal article" date="2012" name="Genome Biol.">
        <title>Sequencing three crocodilian genomes to illuminate the evolution of archosaurs and amniotes.</title>
        <authorList>
            <person name="St John J.A."/>
            <person name="Braun E.L."/>
            <person name="Isberg S.R."/>
            <person name="Miles L.G."/>
            <person name="Chong A.Y."/>
            <person name="Gongora J."/>
            <person name="Dalzell P."/>
            <person name="Moran C."/>
            <person name="Bed'hom B."/>
            <person name="Abzhanov A."/>
            <person name="Burgess S.C."/>
            <person name="Cooksey A.M."/>
            <person name="Castoe T.A."/>
            <person name="Crawford N.G."/>
            <person name="Densmore L.D."/>
            <person name="Drew J.C."/>
            <person name="Edwards S.V."/>
            <person name="Faircloth B.C."/>
            <person name="Fujita M.K."/>
            <person name="Greenwold M.J."/>
            <person name="Hoffmann F.G."/>
            <person name="Howard J.M."/>
            <person name="Iguchi T."/>
            <person name="Janes D.E."/>
            <person name="Khan S.Y."/>
            <person name="Kohno S."/>
            <person name="de Koning A.J."/>
            <person name="Lance S.L."/>
            <person name="McCarthy F.M."/>
            <person name="McCormack J.E."/>
            <person name="Merchant M.E."/>
            <person name="Peterson D.G."/>
            <person name="Pollock D.D."/>
            <person name="Pourmand N."/>
            <person name="Raney B.J."/>
            <person name="Roessler K.A."/>
            <person name="Sanford J.R."/>
            <person name="Sawyer R.H."/>
            <person name="Schmidt C.J."/>
            <person name="Triplett E.W."/>
            <person name="Tuberville T.D."/>
            <person name="Venegas-Anaya M."/>
            <person name="Howard J.T."/>
            <person name="Jarvis E.D."/>
            <person name="Guillette L.J.Jr."/>
            <person name="Glenn T.C."/>
            <person name="Green R.E."/>
            <person name="Ray D.A."/>
        </authorList>
    </citation>
    <scope>NUCLEOTIDE SEQUENCE [LARGE SCALE GENOMIC DNA]</scope>
    <source>
        <strain evidence="1">KSC_2009_1</strain>
    </source>
</reference>
<evidence type="ECO:0000313" key="1">
    <source>
        <dbReference type="EMBL" id="KYO41849.1"/>
    </source>
</evidence>
<sequence length="117" mass="12809">MVPWGPTAGRSKGWHGTSIGLAARPALYELDDDPKRKEFLDDLFGFMQKRGLWKGPRTAVVLGADVLRAVVYVGPTQSICCSRFGWAASLVAAFGRLYTLRVVHVDVVKNHGKSPLV</sequence>
<keyword evidence="2" id="KW-1185">Reference proteome</keyword>
<proteinExistence type="predicted"/>
<gene>
    <name evidence="1" type="ORF">Y1Q_0009469</name>
</gene>
<evidence type="ECO:0000313" key="2">
    <source>
        <dbReference type="Proteomes" id="UP000050525"/>
    </source>
</evidence>
<comment type="caution">
    <text evidence="1">The sequence shown here is derived from an EMBL/GenBank/DDBJ whole genome shotgun (WGS) entry which is preliminary data.</text>
</comment>
<name>A0A151NZ31_ALLMI</name>
<dbReference type="STRING" id="8496.A0A151NZ31"/>
<protein>
    <submittedName>
        <fullName evidence="1">Uncharacterized protein</fullName>
    </submittedName>
</protein>
<organism evidence="1 2">
    <name type="scientific">Alligator mississippiensis</name>
    <name type="common">American alligator</name>
    <dbReference type="NCBI Taxonomy" id="8496"/>
    <lineage>
        <taxon>Eukaryota</taxon>
        <taxon>Metazoa</taxon>
        <taxon>Chordata</taxon>
        <taxon>Craniata</taxon>
        <taxon>Vertebrata</taxon>
        <taxon>Euteleostomi</taxon>
        <taxon>Archelosauria</taxon>
        <taxon>Archosauria</taxon>
        <taxon>Crocodylia</taxon>
        <taxon>Alligatoridae</taxon>
        <taxon>Alligatorinae</taxon>
        <taxon>Alligator</taxon>
    </lineage>
</organism>
<dbReference type="AlphaFoldDB" id="A0A151NZ31"/>
<dbReference type="Proteomes" id="UP000050525">
    <property type="component" value="Unassembled WGS sequence"/>
</dbReference>
<dbReference type="EMBL" id="AKHW03001567">
    <property type="protein sequence ID" value="KYO41849.1"/>
    <property type="molecule type" value="Genomic_DNA"/>
</dbReference>